<evidence type="ECO:0000259" key="2">
    <source>
        <dbReference type="Pfam" id="PF22725"/>
    </source>
</evidence>
<dbReference type="EMBL" id="JBHSJJ010000002">
    <property type="protein sequence ID" value="MFC4870814.1"/>
    <property type="molecule type" value="Genomic_DNA"/>
</dbReference>
<name>A0ABV9SWS9_9BACT</name>
<dbReference type="RefSeq" id="WP_377061709.1">
    <property type="nucleotide sequence ID" value="NZ_JBHSJJ010000002.1"/>
</dbReference>
<dbReference type="InterPro" id="IPR050463">
    <property type="entry name" value="Gfo/Idh/MocA_oxidrdct_glycsds"/>
</dbReference>
<dbReference type="InterPro" id="IPR055170">
    <property type="entry name" value="GFO_IDH_MocA-like_dom"/>
</dbReference>
<proteinExistence type="predicted"/>
<protein>
    <submittedName>
        <fullName evidence="3">Gfo/Idh/MocA family protein</fullName>
    </submittedName>
</protein>
<feature type="domain" description="Gfo/Idh/MocA-like oxidoreductase N-terminal" evidence="1">
    <location>
        <begin position="41"/>
        <end position="161"/>
    </location>
</feature>
<sequence>MENKQSRRKFLLTGTVAMAGVGVAGLHSVGYSRPPHKGEKINIGLIGCGSRGIGLATVMKNLDNLSLRACCDINPDQLNKGLGLADKSAKGYADYRKLLEDKNIDAVVIATPLYLHFPMGMDAVDAGKHIYMEKTITHTIPEALTLSQKLKNSSLVFQVGHQYRYYGLYHKVKEILDGGWCGQVTQFECQYHRNNDWKKPVADPKLEKEVNWRMYKAYSGGLMTELCAHQIDIVNWFTGNVPTRVTGMGSLDYWKDGREIFDHTRALYHYPNGVTSSVSSILSNAYKGYAIRILGTEGTVEIQRDKAFVYAEPTKVELGVVDGVSGATVKNNTHGEAIPIHFDSPDGRNQEPTLYALADFAKCILERKKPFCDIQQGKDVAIAVHMANKAMEEEKYQYWDKAYST</sequence>
<comment type="caution">
    <text evidence="3">The sequence shown here is derived from an EMBL/GenBank/DDBJ whole genome shotgun (WGS) entry which is preliminary data.</text>
</comment>
<dbReference type="InterPro" id="IPR000683">
    <property type="entry name" value="Gfo/Idh/MocA-like_OxRdtase_N"/>
</dbReference>
<dbReference type="Gene3D" id="3.40.50.720">
    <property type="entry name" value="NAD(P)-binding Rossmann-like Domain"/>
    <property type="match status" value="1"/>
</dbReference>
<dbReference type="Pfam" id="PF22725">
    <property type="entry name" value="GFO_IDH_MocA_C3"/>
    <property type="match status" value="1"/>
</dbReference>
<gene>
    <name evidence="3" type="ORF">ACFPFU_03890</name>
</gene>
<evidence type="ECO:0000313" key="4">
    <source>
        <dbReference type="Proteomes" id="UP001595818"/>
    </source>
</evidence>
<organism evidence="3 4">
    <name type="scientific">Negadavirga shengliensis</name>
    <dbReference type="NCBI Taxonomy" id="1389218"/>
    <lineage>
        <taxon>Bacteria</taxon>
        <taxon>Pseudomonadati</taxon>
        <taxon>Bacteroidota</taxon>
        <taxon>Cytophagia</taxon>
        <taxon>Cytophagales</taxon>
        <taxon>Cyclobacteriaceae</taxon>
        <taxon>Negadavirga</taxon>
    </lineage>
</organism>
<accession>A0ABV9SWS9</accession>
<dbReference type="PANTHER" id="PTHR43818:SF12">
    <property type="entry name" value="NADH-DEPENDENT DEHYDROGENASE-RELATED"/>
    <property type="match status" value="1"/>
</dbReference>
<dbReference type="Gene3D" id="3.30.360.10">
    <property type="entry name" value="Dihydrodipicolinate Reductase, domain 2"/>
    <property type="match status" value="1"/>
</dbReference>
<feature type="domain" description="GFO/IDH/MocA-like oxidoreductase" evidence="2">
    <location>
        <begin position="169"/>
        <end position="301"/>
    </location>
</feature>
<dbReference type="Proteomes" id="UP001595818">
    <property type="component" value="Unassembled WGS sequence"/>
</dbReference>
<evidence type="ECO:0000259" key="1">
    <source>
        <dbReference type="Pfam" id="PF01408"/>
    </source>
</evidence>
<reference evidence="4" key="1">
    <citation type="journal article" date="2019" name="Int. J. Syst. Evol. Microbiol.">
        <title>The Global Catalogue of Microorganisms (GCM) 10K type strain sequencing project: providing services to taxonomists for standard genome sequencing and annotation.</title>
        <authorList>
            <consortium name="The Broad Institute Genomics Platform"/>
            <consortium name="The Broad Institute Genome Sequencing Center for Infectious Disease"/>
            <person name="Wu L."/>
            <person name="Ma J."/>
        </authorList>
    </citation>
    <scope>NUCLEOTIDE SEQUENCE [LARGE SCALE GENOMIC DNA]</scope>
    <source>
        <strain evidence="4">CGMCC 4.7466</strain>
    </source>
</reference>
<dbReference type="SUPFAM" id="SSF55347">
    <property type="entry name" value="Glyceraldehyde-3-phosphate dehydrogenase-like, C-terminal domain"/>
    <property type="match status" value="1"/>
</dbReference>
<dbReference type="Pfam" id="PF01408">
    <property type="entry name" value="GFO_IDH_MocA"/>
    <property type="match status" value="1"/>
</dbReference>
<dbReference type="InterPro" id="IPR036291">
    <property type="entry name" value="NAD(P)-bd_dom_sf"/>
</dbReference>
<dbReference type="SUPFAM" id="SSF51735">
    <property type="entry name" value="NAD(P)-binding Rossmann-fold domains"/>
    <property type="match status" value="1"/>
</dbReference>
<keyword evidence="4" id="KW-1185">Reference proteome</keyword>
<evidence type="ECO:0000313" key="3">
    <source>
        <dbReference type="EMBL" id="MFC4870814.1"/>
    </source>
</evidence>
<dbReference type="PANTHER" id="PTHR43818">
    <property type="entry name" value="BCDNA.GH03377"/>
    <property type="match status" value="1"/>
</dbReference>